<keyword evidence="3" id="KW-1185">Reference proteome</keyword>
<protein>
    <submittedName>
        <fullName evidence="2">Uncharacterized protein</fullName>
    </submittedName>
</protein>
<comment type="caution">
    <text evidence="2">The sequence shown here is derived from an EMBL/GenBank/DDBJ whole genome shotgun (WGS) entry which is preliminary data.</text>
</comment>
<name>A0A699Z3U9_HAELA</name>
<dbReference type="Proteomes" id="UP000485058">
    <property type="component" value="Unassembled WGS sequence"/>
</dbReference>
<accession>A0A699Z3U9</accession>
<evidence type="ECO:0000256" key="1">
    <source>
        <dbReference type="SAM" id="MobiDB-lite"/>
    </source>
</evidence>
<evidence type="ECO:0000313" key="3">
    <source>
        <dbReference type="Proteomes" id="UP000485058"/>
    </source>
</evidence>
<gene>
    <name evidence="2" type="ORF">HaLaN_09502</name>
</gene>
<sequence>MLHSRLLPDPRPLRSRSQAMDGRDDLEVMLMMTQGGQGQAQGLGQQAAPATAGTAPGADLAMYRQLAMLLMQMAQAQQQAGHQQQAQTLHSIAVSLSQGQLPPGISLQQLQQLVLVALVVT</sequence>
<feature type="region of interest" description="Disordered" evidence="1">
    <location>
        <begin position="1"/>
        <end position="21"/>
    </location>
</feature>
<dbReference type="AlphaFoldDB" id="A0A699Z3U9"/>
<organism evidence="2 3">
    <name type="scientific">Haematococcus lacustris</name>
    <name type="common">Green alga</name>
    <name type="synonym">Haematococcus pluvialis</name>
    <dbReference type="NCBI Taxonomy" id="44745"/>
    <lineage>
        <taxon>Eukaryota</taxon>
        <taxon>Viridiplantae</taxon>
        <taxon>Chlorophyta</taxon>
        <taxon>core chlorophytes</taxon>
        <taxon>Chlorophyceae</taxon>
        <taxon>CS clade</taxon>
        <taxon>Chlamydomonadales</taxon>
        <taxon>Haematococcaceae</taxon>
        <taxon>Haematococcus</taxon>
    </lineage>
</organism>
<evidence type="ECO:0000313" key="2">
    <source>
        <dbReference type="EMBL" id="GFH13584.1"/>
    </source>
</evidence>
<feature type="non-terminal residue" evidence="2">
    <location>
        <position position="1"/>
    </location>
</feature>
<dbReference type="EMBL" id="BLLF01000629">
    <property type="protein sequence ID" value="GFH13584.1"/>
    <property type="molecule type" value="Genomic_DNA"/>
</dbReference>
<feature type="compositionally biased region" description="Basic and acidic residues" evidence="1">
    <location>
        <begin position="1"/>
        <end position="12"/>
    </location>
</feature>
<proteinExistence type="predicted"/>
<reference evidence="2 3" key="1">
    <citation type="submission" date="2020-02" db="EMBL/GenBank/DDBJ databases">
        <title>Draft genome sequence of Haematococcus lacustris strain NIES-144.</title>
        <authorList>
            <person name="Morimoto D."/>
            <person name="Nakagawa S."/>
            <person name="Yoshida T."/>
            <person name="Sawayama S."/>
        </authorList>
    </citation>
    <scope>NUCLEOTIDE SEQUENCE [LARGE SCALE GENOMIC DNA]</scope>
    <source>
        <strain evidence="2 3">NIES-144</strain>
    </source>
</reference>